<dbReference type="Proteomes" id="UP000184608">
    <property type="component" value="Unassembled WGS sequence"/>
</dbReference>
<dbReference type="PANTHER" id="PTHR30469">
    <property type="entry name" value="MULTIDRUG RESISTANCE PROTEIN MDTA"/>
    <property type="match status" value="1"/>
</dbReference>
<dbReference type="InterPro" id="IPR006143">
    <property type="entry name" value="RND_pump_MFP"/>
</dbReference>
<dbReference type="Gene3D" id="1.10.287.470">
    <property type="entry name" value="Helix hairpin bin"/>
    <property type="match status" value="1"/>
</dbReference>
<evidence type="ECO:0000259" key="2">
    <source>
        <dbReference type="Pfam" id="PF25917"/>
    </source>
</evidence>
<evidence type="ECO:0000313" key="4">
    <source>
        <dbReference type="Proteomes" id="UP000184608"/>
    </source>
</evidence>
<dbReference type="GO" id="GO:1990281">
    <property type="term" value="C:efflux pump complex"/>
    <property type="evidence" value="ECO:0007669"/>
    <property type="project" value="TreeGrafter"/>
</dbReference>
<dbReference type="NCBIfam" id="TIGR01730">
    <property type="entry name" value="RND_mfp"/>
    <property type="match status" value="1"/>
</dbReference>
<proteinExistence type="inferred from homology"/>
<dbReference type="EMBL" id="FQXZ01000036">
    <property type="protein sequence ID" value="SHI27186.1"/>
    <property type="molecule type" value="Genomic_DNA"/>
</dbReference>
<dbReference type="GO" id="GO:0015562">
    <property type="term" value="F:efflux transmembrane transporter activity"/>
    <property type="evidence" value="ECO:0007669"/>
    <property type="project" value="TreeGrafter"/>
</dbReference>
<dbReference type="PANTHER" id="PTHR30469:SF15">
    <property type="entry name" value="HLYD FAMILY OF SECRETION PROTEINS"/>
    <property type="match status" value="1"/>
</dbReference>
<dbReference type="Gene3D" id="2.40.30.170">
    <property type="match status" value="1"/>
</dbReference>
<accession>A0A1M5ZSV8</accession>
<dbReference type="InterPro" id="IPR058625">
    <property type="entry name" value="MdtA-like_BSH"/>
</dbReference>
<dbReference type="OrthoDB" id="2110899at2"/>
<name>A0A1M5ZSV8_9VIBR</name>
<keyword evidence="4" id="KW-1185">Reference proteome</keyword>
<dbReference type="Gene3D" id="2.40.50.100">
    <property type="match status" value="1"/>
</dbReference>
<dbReference type="Pfam" id="PF25917">
    <property type="entry name" value="BSH_RND"/>
    <property type="match status" value="1"/>
</dbReference>
<dbReference type="STRING" id="1216006.VA7868_03153"/>
<comment type="similarity">
    <text evidence="1">Belongs to the membrane fusion protein (MFP) (TC 8.A.1) family.</text>
</comment>
<organism evidence="3 4">
    <name type="scientific">Vibrio aerogenes CECT 7868</name>
    <dbReference type="NCBI Taxonomy" id="1216006"/>
    <lineage>
        <taxon>Bacteria</taxon>
        <taxon>Pseudomonadati</taxon>
        <taxon>Pseudomonadota</taxon>
        <taxon>Gammaproteobacteria</taxon>
        <taxon>Vibrionales</taxon>
        <taxon>Vibrionaceae</taxon>
        <taxon>Vibrio</taxon>
    </lineage>
</organism>
<gene>
    <name evidence="3" type="primary">aaeA</name>
    <name evidence="3" type="ORF">VA7868_03153</name>
</gene>
<evidence type="ECO:0000256" key="1">
    <source>
        <dbReference type="ARBA" id="ARBA00009477"/>
    </source>
</evidence>
<protein>
    <submittedName>
        <fullName evidence="3">p-hydroxybenzoic acid efflux pump subunit AaeA</fullName>
    </submittedName>
</protein>
<dbReference type="SUPFAM" id="SSF111369">
    <property type="entry name" value="HlyD-like secretion proteins"/>
    <property type="match status" value="1"/>
</dbReference>
<reference evidence="3 4" key="1">
    <citation type="submission" date="2016-11" db="EMBL/GenBank/DDBJ databases">
        <authorList>
            <person name="Jaros S."/>
            <person name="Januszkiewicz K."/>
            <person name="Wedrychowicz H."/>
        </authorList>
    </citation>
    <scope>NUCLEOTIDE SEQUENCE [LARGE SCALE GENOMIC DNA]</scope>
    <source>
        <strain evidence="3 4">CECT 7868</strain>
    </source>
</reference>
<feature type="domain" description="Multidrug resistance protein MdtA-like barrel-sandwich hybrid" evidence="2">
    <location>
        <begin position="70"/>
        <end position="188"/>
    </location>
</feature>
<evidence type="ECO:0000313" key="3">
    <source>
        <dbReference type="EMBL" id="SHI27186.1"/>
    </source>
</evidence>
<dbReference type="AlphaFoldDB" id="A0A1M5ZSV8"/>
<sequence>MFAGDRVLPAGITVPGMLTLLSMSAVLRMAAVLGIAALGIAAPALAQTTVSHEPEVIRVQLRPKADLIVSGEIAGRLAQLPFKAGDAFHQGDVLAGVNCEIYQARLGHAKAGEKLSEQKFQVAKKLNRLESISVMEVGQAEADLDMARSERRVAQLMVKRCRMTAPFDGRVSQRFVQPGEFVTEGKKLLEIYNTSAYEVEFIVPSRWVSLIQTGQTFQVTLDETGDTYPATIIRLGSVIDSLSQSYTVYGEIQSRPGLVLMPGMSGNAHLHVSEQTAESK</sequence>
<dbReference type="RefSeq" id="WP_084193412.1">
    <property type="nucleotide sequence ID" value="NZ_FQXZ01000036.1"/>
</dbReference>